<keyword evidence="13 20" id="KW-0472">Membrane</keyword>
<evidence type="ECO:0000256" key="10">
    <source>
        <dbReference type="ARBA" id="ARBA00022824"/>
    </source>
</evidence>
<dbReference type="AlphaFoldDB" id="A0A672G5C2"/>
<comment type="pathway">
    <text evidence="3">Protein modification; protein ubiquitination.</text>
</comment>
<keyword evidence="8 18" id="KW-0863">Zinc-finger</keyword>
<dbReference type="EC" id="2.3.2.27" evidence="4"/>
<dbReference type="PANTHER" id="PTHR22696:SF1">
    <property type="entry name" value="E3 UBIQUITIN-PROTEIN LIGASE RNF26"/>
    <property type="match status" value="1"/>
</dbReference>
<evidence type="ECO:0000256" key="1">
    <source>
        <dbReference type="ARBA" id="ARBA00000900"/>
    </source>
</evidence>
<keyword evidence="7" id="KW-0479">Metal-binding</keyword>
<dbReference type="GO" id="GO:0005789">
    <property type="term" value="C:endoplasmic reticulum membrane"/>
    <property type="evidence" value="ECO:0007669"/>
    <property type="project" value="UniProtKB-SubCell"/>
</dbReference>
<evidence type="ECO:0000256" key="7">
    <source>
        <dbReference type="ARBA" id="ARBA00022723"/>
    </source>
</evidence>
<keyword evidence="12 20" id="KW-1133">Transmembrane helix</keyword>
<evidence type="ECO:0000256" key="18">
    <source>
        <dbReference type="PROSITE-ProRule" id="PRU00175"/>
    </source>
</evidence>
<dbReference type="InParanoid" id="A0A672G5C2"/>
<sequence length="385" mass="39867">MEEVSVWSVAVGGCVDACFLLLDLLLRSLSWTLRLLSGVGGVLSGSSVVQSWNFAQLSFLTAAEAASDAARAVLQAAEGWLRALASVLESFKMAGHLCCHVAWRAKDVLQRSLISGSGVLRQACEGVGVALSLILYLINTAVNVFLIGVQNCTAAIASVWEAAAAPVHRALELALSALTFLYSSLVGAAVLLWASCQLLVDVLATVFTLDGLLAAAVASPPLLLVLWNPGISALARQLCLRPVEAVRAAARRLGTVVASPDAAHGADTSPRPDADGADTPPVIAPAQGDTGQDGETAAAGGETATGAAGGATTGAGGSGELLNLLQEQEEGKKCVVCQDESKTVLLLPCRHLCLCRHCADILSQRPASRCPLCRQHITQTMDVFL</sequence>
<evidence type="ECO:0000256" key="14">
    <source>
        <dbReference type="ARBA" id="ARBA00057605"/>
    </source>
</evidence>
<dbReference type="InterPro" id="IPR001841">
    <property type="entry name" value="Znf_RING"/>
</dbReference>
<keyword evidence="9" id="KW-0833">Ubl conjugation pathway</keyword>
<evidence type="ECO:0000256" key="5">
    <source>
        <dbReference type="ARBA" id="ARBA00022679"/>
    </source>
</evidence>
<dbReference type="Ensembl" id="ENSSFAT00005012728.1">
    <property type="protein sequence ID" value="ENSSFAP00005012190.1"/>
    <property type="gene ID" value="ENSSFAG00005006777.1"/>
</dbReference>
<reference evidence="22" key="3">
    <citation type="submission" date="2025-09" db="UniProtKB">
        <authorList>
            <consortium name="Ensembl"/>
        </authorList>
    </citation>
    <scope>IDENTIFICATION</scope>
</reference>
<evidence type="ECO:0000256" key="3">
    <source>
        <dbReference type="ARBA" id="ARBA00004906"/>
    </source>
</evidence>
<evidence type="ECO:0000259" key="21">
    <source>
        <dbReference type="PROSITE" id="PS50089"/>
    </source>
</evidence>
<gene>
    <name evidence="22" type="primary">LOC115395369</name>
</gene>
<feature type="transmembrane region" description="Helical" evidence="20">
    <location>
        <begin position="6"/>
        <end position="26"/>
    </location>
</feature>
<organism evidence="22 23">
    <name type="scientific">Salarias fasciatus</name>
    <name type="common">Jewelled blenny</name>
    <name type="synonym">Blennius fasciatus</name>
    <dbReference type="NCBI Taxonomy" id="181472"/>
    <lineage>
        <taxon>Eukaryota</taxon>
        <taxon>Metazoa</taxon>
        <taxon>Chordata</taxon>
        <taxon>Craniata</taxon>
        <taxon>Vertebrata</taxon>
        <taxon>Euteleostomi</taxon>
        <taxon>Actinopterygii</taxon>
        <taxon>Neopterygii</taxon>
        <taxon>Teleostei</taxon>
        <taxon>Neoteleostei</taxon>
        <taxon>Acanthomorphata</taxon>
        <taxon>Ovalentaria</taxon>
        <taxon>Blenniimorphae</taxon>
        <taxon>Blenniiformes</taxon>
        <taxon>Blennioidei</taxon>
        <taxon>Blenniidae</taxon>
        <taxon>Salariinae</taxon>
        <taxon>Salarias</taxon>
    </lineage>
</organism>
<dbReference type="GO" id="GO:0016567">
    <property type="term" value="P:protein ubiquitination"/>
    <property type="evidence" value="ECO:0007669"/>
    <property type="project" value="TreeGrafter"/>
</dbReference>
<keyword evidence="10" id="KW-0256">Endoplasmic reticulum</keyword>
<evidence type="ECO:0000313" key="23">
    <source>
        <dbReference type="Proteomes" id="UP000472267"/>
    </source>
</evidence>
<evidence type="ECO:0000256" key="11">
    <source>
        <dbReference type="ARBA" id="ARBA00022833"/>
    </source>
</evidence>
<dbReference type="Proteomes" id="UP000472267">
    <property type="component" value="Chromosome 10"/>
</dbReference>
<evidence type="ECO:0000256" key="19">
    <source>
        <dbReference type="SAM" id="MobiDB-lite"/>
    </source>
</evidence>
<comment type="subcellular location">
    <subcellularLocation>
        <location evidence="2">Endoplasmic reticulum membrane</location>
        <topology evidence="2">Multi-pass membrane protein</topology>
    </subcellularLocation>
</comment>
<comment type="subunit">
    <text evidence="15">Interacts with INCA1. Interacts with TMEM43, ENDOD1, TMEM33 and TMED1 to form a complex capable of modulating innate immune signaling through the cGAS-STING pathway. Interacts with UBE2J1; this interaction is important for SQSTM1 ubiquitination.</text>
</comment>
<name>A0A672G5C2_SALFA</name>
<dbReference type="FunFam" id="3.30.40.10:FF:000387">
    <property type="entry name" value="RING finger protein 26"/>
    <property type="match status" value="1"/>
</dbReference>
<keyword evidence="23" id="KW-1185">Reference proteome</keyword>
<keyword evidence="6 20" id="KW-0812">Transmembrane</keyword>
<evidence type="ECO:0000256" key="6">
    <source>
        <dbReference type="ARBA" id="ARBA00022692"/>
    </source>
</evidence>
<dbReference type="Gene3D" id="3.30.40.10">
    <property type="entry name" value="Zinc/RING finger domain, C3HC4 (zinc finger)"/>
    <property type="match status" value="1"/>
</dbReference>
<dbReference type="Pfam" id="PF13920">
    <property type="entry name" value="zf-C3HC4_3"/>
    <property type="match status" value="1"/>
</dbReference>
<dbReference type="SMART" id="SM00184">
    <property type="entry name" value="RING"/>
    <property type="match status" value="1"/>
</dbReference>
<dbReference type="GO" id="GO:0006511">
    <property type="term" value="P:ubiquitin-dependent protein catabolic process"/>
    <property type="evidence" value="ECO:0007669"/>
    <property type="project" value="TreeGrafter"/>
</dbReference>
<feature type="transmembrane region" description="Helical" evidence="20">
    <location>
        <begin position="206"/>
        <end position="227"/>
    </location>
</feature>
<feature type="transmembrane region" description="Helical" evidence="20">
    <location>
        <begin position="119"/>
        <end position="138"/>
    </location>
</feature>
<dbReference type="GO" id="GO:0008270">
    <property type="term" value="F:zinc ion binding"/>
    <property type="evidence" value="ECO:0007669"/>
    <property type="project" value="UniProtKB-KW"/>
</dbReference>
<feature type="compositionally biased region" description="Low complexity" evidence="19">
    <location>
        <begin position="288"/>
        <end position="306"/>
    </location>
</feature>
<proteinExistence type="predicted"/>
<evidence type="ECO:0000256" key="15">
    <source>
        <dbReference type="ARBA" id="ARBA00063040"/>
    </source>
</evidence>
<keyword evidence="11" id="KW-0862">Zinc</keyword>
<evidence type="ECO:0000256" key="2">
    <source>
        <dbReference type="ARBA" id="ARBA00004477"/>
    </source>
</evidence>
<evidence type="ECO:0000256" key="13">
    <source>
        <dbReference type="ARBA" id="ARBA00023136"/>
    </source>
</evidence>
<reference evidence="22" key="2">
    <citation type="submission" date="2025-08" db="UniProtKB">
        <authorList>
            <consortium name="Ensembl"/>
        </authorList>
    </citation>
    <scope>IDENTIFICATION</scope>
</reference>
<evidence type="ECO:0000256" key="20">
    <source>
        <dbReference type="SAM" id="Phobius"/>
    </source>
</evidence>
<protein>
    <recommendedName>
        <fullName evidence="16">E3 ubiquitin-protein ligase RNF26</fullName>
        <ecNumber evidence="4">2.3.2.27</ecNumber>
    </recommendedName>
    <alternativeName>
        <fullName evidence="17">RING finger protein 26</fullName>
    </alternativeName>
</protein>
<evidence type="ECO:0000256" key="12">
    <source>
        <dbReference type="ARBA" id="ARBA00022989"/>
    </source>
</evidence>
<feature type="transmembrane region" description="Helical" evidence="20">
    <location>
        <begin position="170"/>
        <end position="194"/>
    </location>
</feature>
<dbReference type="PANTHER" id="PTHR22696">
    <property type="entry name" value="E3 UBIQUITIN-PROTEIN LIGASE RNF26"/>
    <property type="match status" value="1"/>
</dbReference>
<comment type="function">
    <text evidence="14">E3 ubiquitin-protein ligase that plays a key role in endosome organization by retaining vesicles in the perinuclear cloud. Acts as a platform for perinuclear positioning of the endosomal system by mediating ubiquitination of SQSTM1 through interaction with the ubiquitin conjugating enzyme UBE2J1. Ubiquitinated SQSTM1 attracts specific vesicle-associated adapters, forming a molecular bridge that restrains cognate vesicles in the perinuclear region and organizes the endosomal pathway for efficient cargo transport. Also acts as a regulator of type I interferon production in response to viral infection by mediating the formation of 'Lys-11'-linked polyubiquitin chains on TMEM173/STING, leading to stabilize TMEM173/STING. Also required to limit type I interferon response by promoting autophagic degradation of IRF3.</text>
</comment>
<feature type="region of interest" description="Disordered" evidence="19">
    <location>
        <begin position="260"/>
        <end position="312"/>
    </location>
</feature>
<evidence type="ECO:0000256" key="16">
    <source>
        <dbReference type="ARBA" id="ARBA00067352"/>
    </source>
</evidence>
<keyword evidence="5" id="KW-0808">Transferase</keyword>
<accession>A0A672G5C2</accession>
<dbReference type="GO" id="GO:0061630">
    <property type="term" value="F:ubiquitin protein ligase activity"/>
    <property type="evidence" value="ECO:0007669"/>
    <property type="project" value="UniProtKB-EC"/>
</dbReference>
<evidence type="ECO:0000256" key="8">
    <source>
        <dbReference type="ARBA" id="ARBA00022771"/>
    </source>
</evidence>
<evidence type="ECO:0000256" key="4">
    <source>
        <dbReference type="ARBA" id="ARBA00012483"/>
    </source>
</evidence>
<evidence type="ECO:0000313" key="22">
    <source>
        <dbReference type="Ensembl" id="ENSSFAP00005012190.1"/>
    </source>
</evidence>
<comment type="catalytic activity">
    <reaction evidence="1">
        <text>S-ubiquitinyl-[E2 ubiquitin-conjugating enzyme]-L-cysteine + [acceptor protein]-L-lysine = [E2 ubiquitin-conjugating enzyme]-L-cysteine + N(6)-ubiquitinyl-[acceptor protein]-L-lysine.</text>
        <dbReference type="EC" id="2.3.2.27"/>
    </reaction>
</comment>
<dbReference type="PROSITE" id="PS50089">
    <property type="entry name" value="ZF_RING_2"/>
    <property type="match status" value="1"/>
</dbReference>
<evidence type="ECO:0000256" key="9">
    <source>
        <dbReference type="ARBA" id="ARBA00022786"/>
    </source>
</evidence>
<dbReference type="RefSeq" id="XP_029956738.1">
    <property type="nucleotide sequence ID" value="XM_030100878.1"/>
</dbReference>
<dbReference type="InterPro" id="IPR013083">
    <property type="entry name" value="Znf_RING/FYVE/PHD"/>
</dbReference>
<dbReference type="SUPFAM" id="SSF57850">
    <property type="entry name" value="RING/U-box"/>
    <property type="match status" value="1"/>
</dbReference>
<reference evidence="22" key="1">
    <citation type="submission" date="2019-06" db="EMBL/GenBank/DDBJ databases">
        <authorList>
            <consortium name="Wellcome Sanger Institute Data Sharing"/>
        </authorList>
    </citation>
    <scope>NUCLEOTIDE SEQUENCE [LARGE SCALE GENOMIC DNA]</scope>
</reference>
<dbReference type="OMA" id="CHVAWRI"/>
<dbReference type="OrthoDB" id="1711136at2759"/>
<evidence type="ECO:0000256" key="17">
    <source>
        <dbReference type="ARBA" id="ARBA00075536"/>
    </source>
</evidence>
<dbReference type="GeneID" id="115395369"/>
<feature type="domain" description="RING-type" evidence="21">
    <location>
        <begin position="334"/>
        <end position="374"/>
    </location>
</feature>